<dbReference type="PANTHER" id="PTHR45138:SF9">
    <property type="entry name" value="DIGUANYLATE CYCLASE DGCM-RELATED"/>
    <property type="match status" value="1"/>
</dbReference>
<dbReference type="GO" id="GO:0043709">
    <property type="term" value="P:cell adhesion involved in single-species biofilm formation"/>
    <property type="evidence" value="ECO:0007669"/>
    <property type="project" value="TreeGrafter"/>
</dbReference>
<dbReference type="GO" id="GO:0005886">
    <property type="term" value="C:plasma membrane"/>
    <property type="evidence" value="ECO:0007669"/>
    <property type="project" value="TreeGrafter"/>
</dbReference>
<gene>
    <name evidence="5" type="ORF">CLG85_13025</name>
</gene>
<feature type="domain" description="GGDEF" evidence="4">
    <location>
        <begin position="188"/>
        <end position="328"/>
    </location>
</feature>
<evidence type="ECO:0000256" key="1">
    <source>
        <dbReference type="ARBA" id="ARBA00012528"/>
    </source>
</evidence>
<name>A0A2A3JUA2_9RHOB</name>
<protein>
    <recommendedName>
        <fullName evidence="1">diguanylate cyclase</fullName>
        <ecNumber evidence="1">2.7.7.65</ecNumber>
    </recommendedName>
</protein>
<dbReference type="OrthoDB" id="9812260at2"/>
<organism evidence="5">
    <name type="scientific">Alloyangia mangrovi</name>
    <dbReference type="NCBI Taxonomy" id="1779329"/>
    <lineage>
        <taxon>Bacteria</taxon>
        <taxon>Pseudomonadati</taxon>
        <taxon>Pseudomonadota</taxon>
        <taxon>Alphaproteobacteria</taxon>
        <taxon>Rhodobacterales</taxon>
        <taxon>Roseobacteraceae</taxon>
        <taxon>Alloyangia</taxon>
    </lineage>
</organism>
<dbReference type="Gene3D" id="3.30.450.260">
    <property type="entry name" value="Haem NO binding associated domain"/>
    <property type="match status" value="1"/>
</dbReference>
<dbReference type="InterPro" id="IPR000160">
    <property type="entry name" value="GGDEF_dom"/>
</dbReference>
<proteinExistence type="predicted"/>
<evidence type="ECO:0000256" key="2">
    <source>
        <dbReference type="ARBA" id="ARBA00034247"/>
    </source>
</evidence>
<comment type="caution">
    <text evidence="5">The sequence shown here is derived from an EMBL/GenBank/DDBJ whole genome shotgun (WGS) entry which is preliminary data.</text>
</comment>
<dbReference type="EMBL" id="NTHN01000201">
    <property type="protein sequence ID" value="PBD18751.1"/>
    <property type="molecule type" value="Genomic_DNA"/>
</dbReference>
<dbReference type="PANTHER" id="PTHR45138">
    <property type="entry name" value="REGULATORY COMPONENTS OF SENSORY TRANSDUCTION SYSTEM"/>
    <property type="match status" value="1"/>
</dbReference>
<evidence type="ECO:0000313" key="5">
    <source>
        <dbReference type="EMBL" id="PBD18751.1"/>
    </source>
</evidence>
<sequence>MTPLALPQATLEALCPMHARLDAAGRVQAMGPTLHRVLAGQERHGKHFAELFDIFRPRQVRDLPDLLSLAGRRLQLRLVGQGDSLRGLAMPDAEGGAILDLSFGLGLVEAVRDHALTSSDFSATDLAIDMLYLVEAKSAAMEASRTLNRRLRGAMLAAEERAFTDPLTGLRNRRAMTRAMTDLLRRGASFAVMHVDLDFFKQVNDTLGHGAGDRVLAGVAALMLELTRQDDTVARIGGDEFVIIVAGLTDRARLSELADRLIARLEAPNAFGPEGADPQVRISASIGIALQAPGRGAHRGAEDLLEASDIALYAAKRAGRGRFAFHGGSSGPEGGDRRASAEDVGKTGGGSAR</sequence>
<feature type="region of interest" description="Disordered" evidence="3">
    <location>
        <begin position="324"/>
        <end position="353"/>
    </location>
</feature>
<dbReference type="InterPro" id="IPR042463">
    <property type="entry name" value="HNOB_dom_associated_sf"/>
</dbReference>
<evidence type="ECO:0000259" key="4">
    <source>
        <dbReference type="PROSITE" id="PS50887"/>
    </source>
</evidence>
<evidence type="ECO:0000256" key="3">
    <source>
        <dbReference type="SAM" id="MobiDB-lite"/>
    </source>
</evidence>
<dbReference type="SUPFAM" id="SSF55073">
    <property type="entry name" value="Nucleotide cyclase"/>
    <property type="match status" value="1"/>
</dbReference>
<dbReference type="CDD" id="cd01949">
    <property type="entry name" value="GGDEF"/>
    <property type="match status" value="1"/>
</dbReference>
<dbReference type="InterPro" id="IPR050469">
    <property type="entry name" value="Diguanylate_Cyclase"/>
</dbReference>
<dbReference type="GO" id="GO:0052621">
    <property type="term" value="F:diguanylate cyclase activity"/>
    <property type="evidence" value="ECO:0007669"/>
    <property type="project" value="UniProtKB-EC"/>
</dbReference>
<dbReference type="AlphaFoldDB" id="A0A2A3JUA2"/>
<comment type="catalytic activity">
    <reaction evidence="2">
        <text>2 GTP = 3',3'-c-di-GMP + 2 diphosphate</text>
        <dbReference type="Rhea" id="RHEA:24898"/>
        <dbReference type="ChEBI" id="CHEBI:33019"/>
        <dbReference type="ChEBI" id="CHEBI:37565"/>
        <dbReference type="ChEBI" id="CHEBI:58805"/>
        <dbReference type="EC" id="2.7.7.65"/>
    </reaction>
</comment>
<dbReference type="Gene3D" id="3.30.70.270">
    <property type="match status" value="1"/>
</dbReference>
<dbReference type="PROSITE" id="PS50887">
    <property type="entry name" value="GGDEF"/>
    <property type="match status" value="1"/>
</dbReference>
<dbReference type="InterPro" id="IPR043128">
    <property type="entry name" value="Rev_trsase/Diguanyl_cyclase"/>
</dbReference>
<dbReference type="NCBIfam" id="TIGR00254">
    <property type="entry name" value="GGDEF"/>
    <property type="match status" value="1"/>
</dbReference>
<dbReference type="SMART" id="SM00267">
    <property type="entry name" value="GGDEF"/>
    <property type="match status" value="1"/>
</dbReference>
<accession>A0A2A3JUA2</accession>
<dbReference type="Pfam" id="PF00990">
    <property type="entry name" value="GGDEF"/>
    <property type="match status" value="1"/>
</dbReference>
<dbReference type="EC" id="2.7.7.65" evidence="1"/>
<feature type="compositionally biased region" description="Basic and acidic residues" evidence="3">
    <location>
        <begin position="334"/>
        <end position="345"/>
    </location>
</feature>
<dbReference type="InterPro" id="IPR029787">
    <property type="entry name" value="Nucleotide_cyclase"/>
</dbReference>
<reference evidence="5" key="1">
    <citation type="submission" date="2017-09" db="EMBL/GenBank/DDBJ databases">
        <title>Yangia sp. SAOS 153D whole genome sequencing.</title>
        <authorList>
            <person name="Verma A."/>
            <person name="Krishnamurthi S."/>
        </authorList>
    </citation>
    <scope>NUCLEOTIDE SEQUENCE [LARGE SCALE GENOMIC DNA]</scope>
    <source>
        <strain evidence="5">SAOS 153D</strain>
    </source>
</reference>
<dbReference type="GO" id="GO:1902201">
    <property type="term" value="P:negative regulation of bacterial-type flagellum-dependent cell motility"/>
    <property type="evidence" value="ECO:0007669"/>
    <property type="project" value="TreeGrafter"/>
</dbReference>